<evidence type="ECO:0000313" key="2">
    <source>
        <dbReference type="Proteomes" id="UP001354989"/>
    </source>
</evidence>
<geneLocation type="plasmid" evidence="1 2">
    <name>pPP2</name>
</geneLocation>
<protein>
    <submittedName>
        <fullName evidence="1">Uncharacterized protein</fullName>
    </submittedName>
</protein>
<keyword evidence="2" id="KW-1185">Reference proteome</keyword>
<keyword evidence="1" id="KW-0614">Plasmid</keyword>
<reference evidence="1 2" key="1">
    <citation type="submission" date="2021-12" db="EMBL/GenBank/DDBJ databases">
        <title>Genome sequencing of bacteria with rrn-lacking chromosome and rrn-plasmid.</title>
        <authorList>
            <person name="Anda M."/>
            <person name="Iwasaki W."/>
        </authorList>
    </citation>
    <scope>NUCLEOTIDE SEQUENCE [LARGE SCALE GENOMIC DNA]</scope>
    <source>
        <strain evidence="1 2">NBRC 101262</strain>
        <plasmid evidence="1 2">pPP2</plasmid>
    </source>
</reference>
<dbReference type="EMBL" id="AP025294">
    <property type="protein sequence ID" value="BDD01367.1"/>
    <property type="molecule type" value="Genomic_DNA"/>
</dbReference>
<proteinExistence type="predicted"/>
<gene>
    <name evidence="1" type="ORF">PEPS_36470</name>
</gene>
<evidence type="ECO:0000313" key="1">
    <source>
        <dbReference type="EMBL" id="BDD01367.1"/>
    </source>
</evidence>
<organism evidence="1 2">
    <name type="scientific">Persicobacter psychrovividus</name>
    <dbReference type="NCBI Taxonomy" id="387638"/>
    <lineage>
        <taxon>Bacteria</taxon>
        <taxon>Pseudomonadati</taxon>
        <taxon>Bacteroidota</taxon>
        <taxon>Cytophagia</taxon>
        <taxon>Cytophagales</taxon>
        <taxon>Persicobacteraceae</taxon>
        <taxon>Persicobacter</taxon>
    </lineage>
</organism>
<dbReference type="RefSeq" id="WP_338398676.1">
    <property type="nucleotide sequence ID" value="NZ_AP025294.1"/>
</dbReference>
<accession>A0ABN6LII3</accession>
<dbReference type="Proteomes" id="UP001354989">
    <property type="component" value="Plasmid pPP2"/>
</dbReference>
<name>A0ABN6LII3_9BACT</name>
<sequence>MFGFKKKNNSTEELLKALDLIIPHQDQRDFMKETLLKITNDKDSAFENSKYRFGYMDSERSHLDKKSKNIGTYVFYDLITESYLQLTRKINNQDDLWSKISVLLINYDCNHLRPQLDFQIYDNKDVEYSIDNVNSIFDTDDYVIYSLTIKSDSAIGFISRDSFNLIRELLKDSELMIEIKE</sequence>